<evidence type="ECO:0000256" key="7">
    <source>
        <dbReference type="ARBA" id="ARBA00022989"/>
    </source>
</evidence>
<evidence type="ECO:0000256" key="5">
    <source>
        <dbReference type="ARBA" id="ARBA00022741"/>
    </source>
</evidence>
<evidence type="ECO:0000256" key="4">
    <source>
        <dbReference type="ARBA" id="ARBA00022737"/>
    </source>
</evidence>
<dbReference type="GO" id="GO:0140359">
    <property type="term" value="F:ABC-type transporter activity"/>
    <property type="evidence" value="ECO:0007669"/>
    <property type="project" value="InterPro"/>
</dbReference>
<dbReference type="InterPro" id="IPR044746">
    <property type="entry name" value="ABCC_6TM_D1"/>
</dbReference>
<feature type="transmembrane region" description="Helical" evidence="10">
    <location>
        <begin position="610"/>
        <end position="628"/>
    </location>
</feature>
<evidence type="ECO:0000313" key="14">
    <source>
        <dbReference type="Proteomes" id="UP000019335"/>
    </source>
</evidence>
<dbReference type="PROSITE" id="PS50893">
    <property type="entry name" value="ABC_TRANSPORTER_2"/>
    <property type="match status" value="2"/>
</dbReference>
<dbReference type="PROSITE" id="PS00211">
    <property type="entry name" value="ABC_TRANSPORTER_1"/>
    <property type="match status" value="2"/>
</dbReference>
<accession>W7TMR9</accession>
<evidence type="ECO:0000313" key="13">
    <source>
        <dbReference type="EMBL" id="EWM27372.1"/>
    </source>
</evidence>
<comment type="subcellular location">
    <subcellularLocation>
        <location evidence="1">Vacuole membrane</location>
        <topology evidence="1">Multi-pass membrane protein</topology>
    </subcellularLocation>
</comment>
<evidence type="ECO:0000256" key="10">
    <source>
        <dbReference type="SAM" id="Phobius"/>
    </source>
</evidence>
<dbReference type="InterPro" id="IPR027417">
    <property type="entry name" value="P-loop_NTPase"/>
</dbReference>
<feature type="transmembrane region" description="Helical" evidence="10">
    <location>
        <begin position="700"/>
        <end position="720"/>
    </location>
</feature>
<dbReference type="InterPro" id="IPR003593">
    <property type="entry name" value="AAA+_ATPase"/>
</dbReference>
<keyword evidence="7 10" id="KW-1133">Transmembrane helix</keyword>
<dbReference type="SUPFAM" id="SSF52540">
    <property type="entry name" value="P-loop containing nucleoside triphosphate hydrolases"/>
    <property type="match status" value="2"/>
</dbReference>
<feature type="transmembrane region" description="Helical" evidence="10">
    <location>
        <begin position="533"/>
        <end position="551"/>
    </location>
</feature>
<evidence type="ECO:0000256" key="9">
    <source>
        <dbReference type="SAM" id="MobiDB-lite"/>
    </source>
</evidence>
<dbReference type="OrthoDB" id="6500128at2759"/>
<keyword evidence="2" id="KW-0813">Transport</keyword>
<feature type="domain" description="ABC transporter" evidence="11">
    <location>
        <begin position="118"/>
        <end position="369"/>
    </location>
</feature>
<dbReference type="FunFam" id="3.40.50.300:FF:000163">
    <property type="entry name" value="Multidrug resistance-associated protein member 4"/>
    <property type="match status" value="1"/>
</dbReference>
<feature type="compositionally biased region" description="Basic and acidic residues" evidence="9">
    <location>
        <begin position="392"/>
        <end position="403"/>
    </location>
</feature>
<feature type="domain" description="ABC transmembrane type-1" evidence="12">
    <location>
        <begin position="494"/>
        <end position="755"/>
    </location>
</feature>
<evidence type="ECO:0000256" key="6">
    <source>
        <dbReference type="ARBA" id="ARBA00022840"/>
    </source>
</evidence>
<dbReference type="CDD" id="cd18580">
    <property type="entry name" value="ABC_6TM_ABCC_D2"/>
    <property type="match status" value="1"/>
</dbReference>
<dbReference type="InterPro" id="IPR044726">
    <property type="entry name" value="ABCC_6TM_D2"/>
</dbReference>
<dbReference type="Gene3D" id="1.20.1560.10">
    <property type="entry name" value="ABC transporter type 1, transmembrane domain"/>
    <property type="match status" value="2"/>
</dbReference>
<dbReference type="InterPro" id="IPR036640">
    <property type="entry name" value="ABC1_TM_sf"/>
</dbReference>
<comment type="caution">
    <text evidence="13">The sequence shown here is derived from an EMBL/GenBank/DDBJ whole genome shotgun (WGS) entry which is preliminary data.</text>
</comment>
<dbReference type="PROSITE" id="PS50929">
    <property type="entry name" value="ABC_TM1F"/>
    <property type="match status" value="2"/>
</dbReference>
<evidence type="ECO:0000256" key="8">
    <source>
        <dbReference type="ARBA" id="ARBA00023136"/>
    </source>
</evidence>
<evidence type="ECO:0000259" key="12">
    <source>
        <dbReference type="PROSITE" id="PS50929"/>
    </source>
</evidence>
<evidence type="ECO:0000256" key="3">
    <source>
        <dbReference type="ARBA" id="ARBA00022692"/>
    </source>
</evidence>
<feature type="domain" description="ABC transporter" evidence="11">
    <location>
        <begin position="832"/>
        <end position="1067"/>
    </location>
</feature>
<dbReference type="Pfam" id="PF00005">
    <property type="entry name" value="ABC_tran"/>
    <property type="match status" value="2"/>
</dbReference>
<dbReference type="Pfam" id="PF00664">
    <property type="entry name" value="ABC_membrane"/>
    <property type="match status" value="2"/>
</dbReference>
<name>W7TMR9_9STRA</name>
<dbReference type="GO" id="GO:0005774">
    <property type="term" value="C:vacuolar membrane"/>
    <property type="evidence" value="ECO:0007669"/>
    <property type="project" value="UniProtKB-SubCell"/>
</dbReference>
<dbReference type="InterPro" id="IPR050173">
    <property type="entry name" value="ABC_transporter_C-like"/>
</dbReference>
<dbReference type="AlphaFoldDB" id="W7TMR9"/>
<keyword evidence="3 10" id="KW-0812">Transmembrane</keyword>
<dbReference type="Proteomes" id="UP000019335">
    <property type="component" value="Chromosome 7"/>
</dbReference>
<dbReference type="PANTHER" id="PTHR24223">
    <property type="entry name" value="ATP-BINDING CASSETTE SUB-FAMILY C"/>
    <property type="match status" value="1"/>
</dbReference>
<feature type="transmembrane region" description="Helical" evidence="10">
    <location>
        <begin position="494"/>
        <end position="521"/>
    </location>
</feature>
<dbReference type="InterPro" id="IPR003439">
    <property type="entry name" value="ABC_transporter-like_ATP-bd"/>
</dbReference>
<dbReference type="EMBL" id="AZIL01000475">
    <property type="protein sequence ID" value="EWM27372.1"/>
    <property type="molecule type" value="Genomic_DNA"/>
</dbReference>
<sequence>MASVIPLNAVFLGILAKARERTLKSTDSRVKLTNEVLQGIRSIKSYAWETPFLKQVEAVRAQELSTIMSAAKLRGVLVAFLGATPSIVSMVTLWAYVALGNTLSASKVFTALALFNQLRFPLLYYPMVIAAFAEGRVALTRLQNFLDAPQVEGQRLAEPFPASMTKSLLTHEKVATTLAGAHSGAERGQGEGVGIHLHDASFSYAVQANRPAPGAQTAWVPNEAFRDCVLFGSPYDAVKYQRTLDACCLGPDVARLEASDQTEIGERGVTLSGGQKQRLALARAVYADADIYLLDDPFSALDAQVGRQVFENCLRDPKGPLAGKAVVLVTNQLQFLPYVDKIVVMGPMEGGNGDVGIIDQGRYWDLIARGHDLESMLASSATAAAAASPSPSHDETERQGEHGHHADIGVAAAAAGGASGVVDEQHASYHQLHASDEEGMEGEPLLAMEEQGVGEEVREEGQERGKLMKEEERITGAVKAKVYKAYLGAVRSPLLILLAVISFVVANGTQFIQQAIIAAWTSDPLHIKRPARVYLLGVSSMAAMVAAFNYLRTYLSVLAGVRASDYLHHRALQKVLGAPMRYFDTTPLGSLVQRFSSDLDQVDQQLPGTLGMFITCVFQLVGTLGAILAATPQFSVALFPISWIYLSVMNYFRAVTRELKRLDSLSRSPIYSHFSETLVDDNVRAYISLKAADRWLSVRLELLGAGVVGIGAVLSVHGTAMGHLGAGLAGLALTNALGVTGLLNWAVRCLAETEAIMNSVERVQQLVESVPAEAPAHLNALSHAHDLSALDALHRNISSGGTTGAGMVTRPVRDLQDDASLVASGWPWKGGIYFRRAVMRYREDTSPILQGFTAAIRPKEKIGIVGRTGAGKSSLFVGLLRLVELEGGSIEIDGVDISKVGLATLRSAVSVIPQDPVLFSGSIRSNLDPFQTYDDATLWSALRKASLEAAFRTSPLGLDQPVSEYGENLSSGQRQLLCLARALLRKPRILLLDEATSSVDQATDQLIQETIRREFLDCTVLTIAHRTDVWSSSTGLRPFLDGETPSSRHSCVGQSWRVGPREDKGEACQRLSPRCHCQKQYPRRRQHESRLDFVIGGIKCTVAGKSAGWTIKQGLQVGRLWQDHRRCILAWEYAYAVKQWMRWVH</sequence>
<keyword evidence="5" id="KW-0547">Nucleotide-binding</keyword>
<dbReference type="GO" id="GO:0016887">
    <property type="term" value="F:ATP hydrolysis activity"/>
    <property type="evidence" value="ECO:0007669"/>
    <property type="project" value="InterPro"/>
</dbReference>
<dbReference type="PANTHER" id="PTHR24223:SF443">
    <property type="entry name" value="MULTIDRUG-RESISTANCE LIKE PROTEIN 1, ISOFORM I"/>
    <property type="match status" value="1"/>
</dbReference>
<dbReference type="InterPro" id="IPR011527">
    <property type="entry name" value="ABC1_TM_dom"/>
</dbReference>
<protein>
    <submittedName>
        <fullName evidence="13">Multidrug resistance-associated protein 1</fullName>
    </submittedName>
</protein>
<feature type="transmembrane region" description="Helical" evidence="10">
    <location>
        <begin position="76"/>
        <end position="97"/>
    </location>
</feature>
<dbReference type="GO" id="GO:0005524">
    <property type="term" value="F:ATP binding"/>
    <property type="evidence" value="ECO:0007669"/>
    <property type="project" value="UniProtKB-KW"/>
</dbReference>
<dbReference type="CDD" id="cd18579">
    <property type="entry name" value="ABC_6TM_ABCC_D1"/>
    <property type="match status" value="1"/>
</dbReference>
<dbReference type="Gene3D" id="3.40.50.300">
    <property type="entry name" value="P-loop containing nucleotide triphosphate hydrolases"/>
    <property type="match status" value="2"/>
</dbReference>
<dbReference type="InterPro" id="IPR017871">
    <property type="entry name" value="ABC_transporter-like_CS"/>
</dbReference>
<gene>
    <name evidence="13" type="ORF">Naga_100216g2</name>
</gene>
<organism evidence="13 14">
    <name type="scientific">Nannochloropsis gaditana</name>
    <dbReference type="NCBI Taxonomy" id="72520"/>
    <lineage>
        <taxon>Eukaryota</taxon>
        <taxon>Sar</taxon>
        <taxon>Stramenopiles</taxon>
        <taxon>Ochrophyta</taxon>
        <taxon>Eustigmatophyceae</taxon>
        <taxon>Eustigmatales</taxon>
        <taxon>Monodopsidaceae</taxon>
        <taxon>Nannochloropsis</taxon>
    </lineage>
</organism>
<dbReference type="CDD" id="cd03244">
    <property type="entry name" value="ABCC_MRP_domain2"/>
    <property type="match status" value="1"/>
</dbReference>
<proteinExistence type="predicted"/>
<feature type="domain" description="ABC transmembrane type-1" evidence="12">
    <location>
        <begin position="1"/>
        <end position="134"/>
    </location>
</feature>
<feature type="transmembrane region" description="Helical" evidence="10">
    <location>
        <begin position="634"/>
        <end position="652"/>
    </location>
</feature>
<feature type="transmembrane region" description="Helical" evidence="10">
    <location>
        <begin position="726"/>
        <end position="747"/>
    </location>
</feature>
<keyword evidence="4" id="KW-0677">Repeat</keyword>
<reference evidence="13 14" key="1">
    <citation type="journal article" date="2014" name="Mol. Plant">
        <title>Chromosome Scale Genome Assembly and Transcriptome Profiling of Nannochloropsis gaditana in Nitrogen Depletion.</title>
        <authorList>
            <person name="Corteggiani Carpinelli E."/>
            <person name="Telatin A."/>
            <person name="Vitulo N."/>
            <person name="Forcato C."/>
            <person name="D'Angelo M."/>
            <person name="Schiavon R."/>
            <person name="Vezzi A."/>
            <person name="Giacometti G.M."/>
            <person name="Morosinotto T."/>
            <person name="Valle G."/>
        </authorList>
    </citation>
    <scope>NUCLEOTIDE SEQUENCE [LARGE SCALE GENOMIC DNA]</scope>
    <source>
        <strain evidence="13 14">B-31</strain>
    </source>
</reference>
<keyword evidence="14" id="KW-1185">Reference proteome</keyword>
<evidence type="ECO:0000259" key="11">
    <source>
        <dbReference type="PROSITE" id="PS50893"/>
    </source>
</evidence>
<evidence type="ECO:0000256" key="2">
    <source>
        <dbReference type="ARBA" id="ARBA00022448"/>
    </source>
</evidence>
<dbReference type="SUPFAM" id="SSF90123">
    <property type="entry name" value="ABC transporter transmembrane region"/>
    <property type="match status" value="2"/>
</dbReference>
<keyword evidence="6" id="KW-0067">ATP-binding</keyword>
<dbReference type="SMART" id="SM00382">
    <property type="entry name" value="AAA"/>
    <property type="match status" value="2"/>
</dbReference>
<evidence type="ECO:0000256" key="1">
    <source>
        <dbReference type="ARBA" id="ARBA00004128"/>
    </source>
</evidence>
<feature type="region of interest" description="Disordered" evidence="9">
    <location>
        <begin position="380"/>
        <end position="403"/>
    </location>
</feature>
<keyword evidence="8 10" id="KW-0472">Membrane</keyword>
<feature type="compositionally biased region" description="Low complexity" evidence="9">
    <location>
        <begin position="380"/>
        <end position="391"/>
    </location>
</feature>